<feature type="domain" description="Cystatin fetuin-A-type" evidence="12">
    <location>
        <begin position="27"/>
        <end position="133"/>
    </location>
</feature>
<dbReference type="SUPFAM" id="SSF54403">
    <property type="entry name" value="Cystatin/monellin"/>
    <property type="match status" value="2"/>
</dbReference>
<sequence length="352" mass="37937">MKSLVLLLCLAQLWGCHSAPHLPGVPHKELACDDVETEQAALAAVDYLNQQVGRGFKHTLNQIDKVQVLPRRPFGELYVLELDTLETICHVLDPTPLENCTVRQVAQHAVEGDCEMRVLKVEGQFTVLYAQCESTPDSAEDVRKVCPNCPLLAQFNDTRVVHAVNAALAAFNAQHNGSRFELLEISRAQLVPLPVSTYVEFAVVTPDCVAAEGADAACSQPAKKQHGFCKATLTEKLGGEEVAVSCTIFQTQEAPQPPPEVANPANSPLAVDPPGPPAPPAPVAVLPARVVSLPVHRKHYDLRHSFTPVGSVESASGEAFKPEKPKVTQPVLDGSAGPVPPRCPGRIRHFKI</sequence>
<dbReference type="GO" id="GO:0072562">
    <property type="term" value="C:blood microparticle"/>
    <property type="evidence" value="ECO:0007669"/>
    <property type="project" value="TreeGrafter"/>
</dbReference>
<keyword evidence="13" id="KW-1185">Reference proteome</keyword>
<evidence type="ECO:0000256" key="4">
    <source>
        <dbReference type="ARBA" id="ARBA00022553"/>
    </source>
</evidence>
<dbReference type="CDD" id="cd00042">
    <property type="entry name" value="CY"/>
    <property type="match status" value="2"/>
</dbReference>
<dbReference type="Proteomes" id="UP000515203">
    <property type="component" value="Unplaced"/>
</dbReference>
<dbReference type="PANTHER" id="PTHR13814">
    <property type="entry name" value="FETUIN"/>
    <property type="match status" value="1"/>
</dbReference>
<feature type="region of interest" description="Disordered" evidence="10">
    <location>
        <begin position="253"/>
        <end position="276"/>
    </location>
</feature>
<keyword evidence="8" id="KW-0325">Glycoprotein</keyword>
<keyword evidence="4" id="KW-0597">Phosphoprotein</keyword>
<evidence type="ECO:0000256" key="2">
    <source>
        <dbReference type="ARBA" id="ARBA00019375"/>
    </source>
</evidence>
<proteinExistence type="predicted"/>
<evidence type="ECO:0000256" key="5">
    <source>
        <dbReference type="ARBA" id="ARBA00022729"/>
    </source>
</evidence>
<dbReference type="OrthoDB" id="8780871at2759"/>
<dbReference type="InterPro" id="IPR046350">
    <property type="entry name" value="Cystatin_sf"/>
</dbReference>
<evidence type="ECO:0000256" key="10">
    <source>
        <dbReference type="SAM" id="MobiDB-lite"/>
    </source>
</evidence>
<evidence type="ECO:0000256" key="6">
    <source>
        <dbReference type="ARBA" id="ARBA00022737"/>
    </source>
</evidence>
<dbReference type="CTD" id="197"/>
<feature type="signal peptide" evidence="11">
    <location>
        <begin position="1"/>
        <end position="18"/>
    </location>
</feature>
<dbReference type="GO" id="GO:0031012">
    <property type="term" value="C:extracellular matrix"/>
    <property type="evidence" value="ECO:0007669"/>
    <property type="project" value="TreeGrafter"/>
</dbReference>
<dbReference type="FunFam" id="3.10.450.10:FF:000010">
    <property type="entry name" value="Alpha-2-HS-glycoprotein"/>
    <property type="match status" value="1"/>
</dbReference>
<dbReference type="SMART" id="SM00043">
    <property type="entry name" value="CY"/>
    <property type="match status" value="2"/>
</dbReference>
<dbReference type="Gene3D" id="3.10.450.10">
    <property type="match status" value="2"/>
</dbReference>
<dbReference type="PANTHER" id="PTHR13814:SF6">
    <property type="entry name" value="ALPHA-2-HS-GLYCOPROTEIN"/>
    <property type="match status" value="1"/>
</dbReference>
<dbReference type="GO" id="GO:0030502">
    <property type="term" value="P:negative regulation of bone mineralization"/>
    <property type="evidence" value="ECO:0007669"/>
    <property type="project" value="UniProtKB-ARBA"/>
</dbReference>
<evidence type="ECO:0000256" key="3">
    <source>
        <dbReference type="ARBA" id="ARBA00022525"/>
    </source>
</evidence>
<reference evidence="14" key="1">
    <citation type="submission" date="2025-08" db="UniProtKB">
        <authorList>
            <consortium name="RefSeq"/>
        </authorList>
    </citation>
    <scope>IDENTIFICATION</scope>
</reference>
<name>A0A6P3F870_OCTDE</name>
<dbReference type="InterPro" id="IPR001363">
    <property type="entry name" value="Prot_inh_fetuin_CS"/>
</dbReference>
<evidence type="ECO:0000259" key="12">
    <source>
        <dbReference type="PROSITE" id="PS51529"/>
    </source>
</evidence>
<keyword evidence="3" id="KW-0964">Secreted</keyword>
<evidence type="ECO:0000313" key="13">
    <source>
        <dbReference type="Proteomes" id="UP000515203"/>
    </source>
</evidence>
<dbReference type="AlphaFoldDB" id="A0A6P3F870"/>
<comment type="subcellular location">
    <subcellularLocation>
        <location evidence="1">Secreted</location>
    </subcellularLocation>
</comment>
<gene>
    <name evidence="14" type="primary">Ahsg</name>
</gene>
<dbReference type="InParanoid" id="A0A6P3F870"/>
<evidence type="ECO:0000256" key="7">
    <source>
        <dbReference type="ARBA" id="ARBA00023157"/>
    </source>
</evidence>
<dbReference type="InterPro" id="IPR050735">
    <property type="entry name" value="Kininogen_Fetuin_HRG"/>
</dbReference>
<evidence type="ECO:0000313" key="14">
    <source>
        <dbReference type="RefSeq" id="XP_004640942.1"/>
    </source>
</evidence>
<keyword evidence="7" id="KW-1015">Disulfide bond</keyword>
<feature type="chain" id="PRO_5028049622" description="Alpha-2-HS-glycoprotein" evidence="11">
    <location>
        <begin position="19"/>
        <end position="352"/>
    </location>
</feature>
<dbReference type="GO" id="GO:0004869">
    <property type="term" value="F:cysteine-type endopeptidase inhibitor activity"/>
    <property type="evidence" value="ECO:0007669"/>
    <property type="project" value="InterPro"/>
</dbReference>
<dbReference type="FunFam" id="3.10.450.10:FF:000009">
    <property type="entry name" value="Alpha-2-HS-glycoprotein 2"/>
    <property type="match status" value="1"/>
</dbReference>
<dbReference type="InterPro" id="IPR025760">
    <property type="entry name" value="Cystatin_Fetuin_A"/>
</dbReference>
<dbReference type="RefSeq" id="XP_004640942.1">
    <property type="nucleotide sequence ID" value="XM_004640885.2"/>
</dbReference>
<dbReference type="FunCoup" id="A0A6P3F870">
    <property type="interactions" value="251"/>
</dbReference>
<evidence type="ECO:0000256" key="1">
    <source>
        <dbReference type="ARBA" id="ARBA00004613"/>
    </source>
</evidence>
<keyword evidence="5 11" id="KW-0732">Signal</keyword>
<protein>
    <recommendedName>
        <fullName evidence="2">Alpha-2-HS-glycoprotein</fullName>
    </recommendedName>
    <alternativeName>
        <fullName evidence="9">Fetuin-A</fullName>
    </alternativeName>
</protein>
<keyword evidence="6" id="KW-0677">Repeat</keyword>
<dbReference type="InterPro" id="IPR000010">
    <property type="entry name" value="Cystatin_dom"/>
</dbReference>
<evidence type="ECO:0000256" key="9">
    <source>
        <dbReference type="ARBA" id="ARBA00032001"/>
    </source>
</evidence>
<evidence type="ECO:0000256" key="11">
    <source>
        <dbReference type="SAM" id="SignalP"/>
    </source>
</evidence>
<dbReference type="GeneID" id="101570325"/>
<feature type="domain" description="Cystatin fetuin-A-type" evidence="12">
    <location>
        <begin position="144"/>
        <end position="254"/>
    </location>
</feature>
<accession>A0A6P3F870</accession>
<dbReference type="PROSITE" id="PS01254">
    <property type="entry name" value="FETUIN_1"/>
    <property type="match status" value="1"/>
</dbReference>
<dbReference type="Pfam" id="PF00031">
    <property type="entry name" value="Cystatin"/>
    <property type="match status" value="1"/>
</dbReference>
<dbReference type="PROSITE" id="PS01255">
    <property type="entry name" value="FETUIN_2"/>
    <property type="match status" value="1"/>
</dbReference>
<evidence type="ECO:0000256" key="8">
    <source>
        <dbReference type="ARBA" id="ARBA00023180"/>
    </source>
</evidence>
<organism evidence="13 14">
    <name type="scientific">Octodon degus</name>
    <name type="common">Degu</name>
    <name type="synonym">Sciurus degus</name>
    <dbReference type="NCBI Taxonomy" id="10160"/>
    <lineage>
        <taxon>Eukaryota</taxon>
        <taxon>Metazoa</taxon>
        <taxon>Chordata</taxon>
        <taxon>Craniata</taxon>
        <taxon>Vertebrata</taxon>
        <taxon>Euteleostomi</taxon>
        <taxon>Mammalia</taxon>
        <taxon>Eutheria</taxon>
        <taxon>Euarchontoglires</taxon>
        <taxon>Glires</taxon>
        <taxon>Rodentia</taxon>
        <taxon>Hystricomorpha</taxon>
        <taxon>Octodontidae</taxon>
        <taxon>Octodon</taxon>
    </lineage>
</organism>
<feature type="region of interest" description="Disordered" evidence="10">
    <location>
        <begin position="317"/>
        <end position="344"/>
    </location>
</feature>
<dbReference type="PROSITE" id="PS51529">
    <property type="entry name" value="CYSTATIN_FETUIN_A"/>
    <property type="match status" value="2"/>
</dbReference>